<accession>A0A2D1GPU9</accession>
<dbReference type="RefSeq" id="YP_010013557.1">
    <property type="nucleotide sequence ID" value="NC_053512.1"/>
</dbReference>
<dbReference type="Proteomes" id="UP000229090">
    <property type="component" value="Segment"/>
</dbReference>
<dbReference type="GeneID" id="63210170"/>
<sequence length="143" mass="16205">MTQARKRSRKSARAAGSRFNREIATYLRDQLKDEAIIKSPSWGAKDKGDVWNVRFHGQRVVIETKDVARVCLPQWTEEANMEAHNAEALAGLVIHKRHGVSDPGKQWVSCTVDDLVALFTGEPSKRVRERAKDDRADHRDEGD</sequence>
<gene>
    <name evidence="1" type="primary">67</name>
    <name evidence="1" type="ORF">SEA_KUMAO_67</name>
</gene>
<keyword evidence="2" id="KW-1185">Reference proteome</keyword>
<protein>
    <submittedName>
        <fullName evidence="1">RusA-like resolvase</fullName>
    </submittedName>
</protein>
<reference evidence="2" key="1">
    <citation type="submission" date="2017-09" db="EMBL/GenBank/DDBJ databases">
        <authorList>
            <person name="Ehlers B."/>
            <person name="Leendertz F.H."/>
        </authorList>
    </citation>
    <scope>NUCLEOTIDE SEQUENCE [LARGE SCALE GENOMIC DNA]</scope>
</reference>
<dbReference type="EMBL" id="MG009575">
    <property type="protein sequence ID" value="ATN94030.1"/>
    <property type="molecule type" value="Genomic_DNA"/>
</dbReference>
<evidence type="ECO:0000313" key="1">
    <source>
        <dbReference type="EMBL" id="ATN94030.1"/>
    </source>
</evidence>
<organism evidence="1 2">
    <name type="scientific">Mycobacterium phage Kumao</name>
    <dbReference type="NCBI Taxonomy" id="2041344"/>
    <lineage>
        <taxon>Viruses</taxon>
        <taxon>Duplodnaviria</taxon>
        <taxon>Heunggongvirae</taxon>
        <taxon>Uroviricota</taxon>
        <taxon>Caudoviricetes</taxon>
        <taxon>Vilmaviridae</taxon>
        <taxon>Kumaovirus</taxon>
        <taxon>Kumaovirus kumao</taxon>
    </lineage>
</organism>
<name>A0A2D1GPU9_9CAUD</name>
<proteinExistence type="predicted"/>
<dbReference type="KEGG" id="vg:63210170"/>
<evidence type="ECO:0000313" key="2">
    <source>
        <dbReference type="Proteomes" id="UP000229090"/>
    </source>
</evidence>